<protein>
    <submittedName>
        <fullName evidence="1">YjcQ protein</fullName>
    </submittedName>
</protein>
<dbReference type="Pfam" id="PF09639">
    <property type="entry name" value="YjcQ"/>
    <property type="match status" value="1"/>
</dbReference>
<dbReference type="InterPro" id="IPR036390">
    <property type="entry name" value="WH_DNA-bd_sf"/>
</dbReference>
<evidence type="ECO:0000313" key="1">
    <source>
        <dbReference type="EMBL" id="DAD78217.1"/>
    </source>
</evidence>
<reference evidence="1" key="1">
    <citation type="journal article" date="2021" name="Proc. Natl. Acad. Sci. U.S.A.">
        <title>A Catalog of Tens of Thousands of Viruses from Human Metagenomes Reveals Hidden Associations with Chronic Diseases.</title>
        <authorList>
            <person name="Tisza M.J."/>
            <person name="Buck C.B."/>
        </authorList>
    </citation>
    <scope>NUCLEOTIDE SEQUENCE</scope>
    <source>
        <strain evidence="1">CtMvU7</strain>
    </source>
</reference>
<dbReference type="Gene3D" id="1.10.10.10">
    <property type="entry name" value="Winged helix-like DNA-binding domain superfamily/Winged helix DNA-binding domain"/>
    <property type="match status" value="1"/>
</dbReference>
<dbReference type="InterPro" id="IPR036388">
    <property type="entry name" value="WH-like_DNA-bd_sf"/>
</dbReference>
<dbReference type="InterPro" id="IPR018597">
    <property type="entry name" value="Phage_Tuc2009_YjcQ"/>
</dbReference>
<proteinExistence type="predicted"/>
<dbReference type="SUPFAM" id="SSF46785">
    <property type="entry name" value="Winged helix' DNA-binding domain"/>
    <property type="match status" value="1"/>
</dbReference>
<name>A0A8S5M7B4_9CAUD</name>
<sequence>MDNFKVIYKILKLLEVAMDYDEFDRSQLTAEYLGISKNRLNAILIMLQEEGYVHGVMHAQGLRGVKLSRNFGITLKGLEYLEENSTMKKAAALIKGIKDTIPGL</sequence>
<organism evidence="1">
    <name type="scientific">Myoviridae sp. ctMvU7</name>
    <dbReference type="NCBI Taxonomy" id="2826642"/>
    <lineage>
        <taxon>Viruses</taxon>
        <taxon>Duplodnaviria</taxon>
        <taxon>Heunggongvirae</taxon>
        <taxon>Uroviricota</taxon>
        <taxon>Caudoviricetes</taxon>
    </lineage>
</organism>
<accession>A0A8S5M7B4</accession>
<dbReference type="EMBL" id="BK014840">
    <property type="protein sequence ID" value="DAD78217.1"/>
    <property type="molecule type" value="Genomic_DNA"/>
</dbReference>